<comment type="caution">
    <text evidence="4">The sequence shown here is derived from an EMBL/GenBank/DDBJ whole genome shotgun (WGS) entry which is preliminary data.</text>
</comment>
<dbReference type="GO" id="GO:0016780">
    <property type="term" value="F:phosphotransferase activity, for other substituted phosphate groups"/>
    <property type="evidence" value="ECO:0007669"/>
    <property type="project" value="TreeGrafter"/>
</dbReference>
<proteinExistence type="inferred from homology"/>
<evidence type="ECO:0000256" key="1">
    <source>
        <dbReference type="ARBA" id="ARBA00006464"/>
    </source>
</evidence>
<evidence type="ECO:0000313" key="5">
    <source>
        <dbReference type="Proteomes" id="UP000075799"/>
    </source>
</evidence>
<keyword evidence="2" id="KW-1133">Transmembrane helix</keyword>
<dbReference type="PANTHER" id="PTHR30576:SF10">
    <property type="entry name" value="SLL5057 PROTEIN"/>
    <property type="match status" value="1"/>
</dbReference>
<dbReference type="Pfam" id="PF02397">
    <property type="entry name" value="Bac_transf"/>
    <property type="match status" value="1"/>
</dbReference>
<dbReference type="Proteomes" id="UP000075799">
    <property type="component" value="Unassembled WGS sequence"/>
</dbReference>
<evidence type="ECO:0000313" key="4">
    <source>
        <dbReference type="EMBL" id="KYG62282.1"/>
    </source>
</evidence>
<keyword evidence="2" id="KW-0812">Transmembrane</keyword>
<dbReference type="EMBL" id="LUKD01000009">
    <property type="protein sequence ID" value="KYG62282.1"/>
    <property type="molecule type" value="Genomic_DNA"/>
</dbReference>
<dbReference type="RefSeq" id="WP_063209670.1">
    <property type="nucleotide sequence ID" value="NZ_LUKD01000009.1"/>
</dbReference>
<sequence>MEKKRFLDLVLCAFAFALLGVPLLIVFLAVKLTSKGPALHWSKRIGQNNEIFLMPKFRSMRVDTPQVATHLLTDPGQYLTPIGGFIRKTSLDELPQLLSVLKGDMSFVGPRPALFNQDDLRDLRTQYGVQKLKPGITGWAQVNGRDELPIPVKVEFDKYYLENYSVSLDIKILFLTVLKVLKRDGVSH</sequence>
<dbReference type="InterPro" id="IPR003362">
    <property type="entry name" value="Bact_transf"/>
</dbReference>
<name>A0A161P9M5_BDEBC</name>
<organism evidence="4 5">
    <name type="scientific">Bdellovibrio bacteriovorus</name>
    <dbReference type="NCBI Taxonomy" id="959"/>
    <lineage>
        <taxon>Bacteria</taxon>
        <taxon>Pseudomonadati</taxon>
        <taxon>Bdellovibrionota</taxon>
        <taxon>Bdellovibrionia</taxon>
        <taxon>Bdellovibrionales</taxon>
        <taxon>Pseudobdellovibrionaceae</taxon>
        <taxon>Bdellovibrio</taxon>
    </lineage>
</organism>
<accession>A0A161P9M5</accession>
<protein>
    <submittedName>
        <fullName evidence="4">Capsular biosynthesis protein</fullName>
    </submittedName>
</protein>
<dbReference type="OrthoDB" id="5297016at2"/>
<dbReference type="AlphaFoldDB" id="A0A161P9M5"/>
<evidence type="ECO:0000259" key="3">
    <source>
        <dbReference type="Pfam" id="PF02397"/>
    </source>
</evidence>
<gene>
    <name evidence="4" type="ORF">AZI87_17275</name>
</gene>
<keyword evidence="2" id="KW-0472">Membrane</keyword>
<feature type="domain" description="Bacterial sugar transferase" evidence="3">
    <location>
        <begin position="4"/>
        <end position="182"/>
    </location>
</feature>
<reference evidence="4 5" key="1">
    <citation type="submission" date="2016-03" db="EMBL/GenBank/DDBJ databases">
        <authorList>
            <person name="Ploux O."/>
        </authorList>
    </citation>
    <scope>NUCLEOTIDE SEQUENCE [LARGE SCALE GENOMIC DNA]</scope>
    <source>
        <strain evidence="4 5">EC13</strain>
    </source>
</reference>
<dbReference type="PANTHER" id="PTHR30576">
    <property type="entry name" value="COLANIC BIOSYNTHESIS UDP-GLUCOSE LIPID CARRIER TRANSFERASE"/>
    <property type="match status" value="1"/>
</dbReference>
<evidence type="ECO:0000256" key="2">
    <source>
        <dbReference type="SAM" id="Phobius"/>
    </source>
</evidence>
<feature type="transmembrane region" description="Helical" evidence="2">
    <location>
        <begin position="6"/>
        <end position="30"/>
    </location>
</feature>
<comment type="similarity">
    <text evidence="1">Belongs to the bacterial sugar transferase family.</text>
</comment>